<comment type="catalytic activity">
    <reaction evidence="8 9">
        <text>NAD(+) + ATP = ADP + NADP(+) + H(+)</text>
        <dbReference type="Rhea" id="RHEA:18629"/>
        <dbReference type="ChEBI" id="CHEBI:15378"/>
        <dbReference type="ChEBI" id="CHEBI:30616"/>
        <dbReference type="ChEBI" id="CHEBI:57540"/>
        <dbReference type="ChEBI" id="CHEBI:58349"/>
        <dbReference type="ChEBI" id="CHEBI:456216"/>
        <dbReference type="EC" id="2.7.1.23"/>
    </reaction>
</comment>
<dbReference type="Gene3D" id="3.40.50.10330">
    <property type="entry name" value="Probable inorganic polyphosphate/atp-NAD kinase, domain 1"/>
    <property type="match status" value="1"/>
</dbReference>
<keyword evidence="5 9" id="KW-0067">ATP-binding</keyword>
<evidence type="ECO:0000256" key="7">
    <source>
        <dbReference type="ARBA" id="ARBA00023027"/>
    </source>
</evidence>
<dbReference type="Pfam" id="PF20143">
    <property type="entry name" value="NAD_kinase_C"/>
    <property type="match status" value="1"/>
</dbReference>
<keyword evidence="4 9" id="KW-0418">Kinase</keyword>
<dbReference type="GO" id="GO:0019674">
    <property type="term" value="P:NAD+ metabolic process"/>
    <property type="evidence" value="ECO:0007669"/>
    <property type="project" value="InterPro"/>
</dbReference>
<dbReference type="Gene3D" id="2.60.200.30">
    <property type="entry name" value="Probable inorganic polyphosphate/atp-NAD kinase, domain 2"/>
    <property type="match status" value="1"/>
</dbReference>
<reference evidence="10 11" key="1">
    <citation type="submission" date="2017-06" db="EMBL/GenBank/DDBJ databases">
        <title>Genome sequencing of cyanobaciteial culture collection at National Institute for Environmental Studies (NIES).</title>
        <authorList>
            <person name="Hirose Y."/>
            <person name="Shimura Y."/>
            <person name="Fujisawa T."/>
            <person name="Nakamura Y."/>
            <person name="Kawachi M."/>
        </authorList>
    </citation>
    <scope>NUCLEOTIDE SEQUENCE [LARGE SCALE GENOMIC DNA]</scope>
    <source>
        <strain evidence="10 11">NIES-267</strain>
    </source>
</reference>
<dbReference type="NCBIfam" id="NF002732">
    <property type="entry name" value="PRK02649.1"/>
    <property type="match status" value="1"/>
</dbReference>
<proteinExistence type="inferred from homology"/>
<evidence type="ECO:0000256" key="5">
    <source>
        <dbReference type="ARBA" id="ARBA00022840"/>
    </source>
</evidence>
<dbReference type="Proteomes" id="UP000218418">
    <property type="component" value="Chromosome"/>
</dbReference>
<dbReference type="GO" id="GO:0005524">
    <property type="term" value="F:ATP binding"/>
    <property type="evidence" value="ECO:0007669"/>
    <property type="project" value="UniProtKB-KW"/>
</dbReference>
<dbReference type="SUPFAM" id="SSF111331">
    <property type="entry name" value="NAD kinase/diacylglycerol kinase-like"/>
    <property type="match status" value="1"/>
</dbReference>
<protein>
    <recommendedName>
        <fullName evidence="9">NAD kinase</fullName>
        <ecNumber evidence="9">2.7.1.23</ecNumber>
    </recommendedName>
    <alternativeName>
        <fullName evidence="9">ATP-dependent NAD kinase</fullName>
    </alternativeName>
</protein>
<keyword evidence="11" id="KW-1185">Reference proteome</keyword>
<dbReference type="GO" id="GO:0003951">
    <property type="term" value="F:NAD+ kinase activity"/>
    <property type="evidence" value="ECO:0007669"/>
    <property type="project" value="UniProtKB-UniRule"/>
</dbReference>
<feature type="binding site" evidence="9">
    <location>
        <position position="200"/>
    </location>
    <ligand>
        <name>NAD(+)</name>
        <dbReference type="ChEBI" id="CHEBI:57540"/>
    </ligand>
</feature>
<name>A0A1Z4LLJ1_9CYAN</name>
<comment type="similarity">
    <text evidence="9">Belongs to the NAD kinase family.</text>
</comment>
<evidence type="ECO:0000313" key="10">
    <source>
        <dbReference type="EMBL" id="BAY82111.1"/>
    </source>
</evidence>
<feature type="binding site" evidence="9">
    <location>
        <begin position="211"/>
        <end position="216"/>
    </location>
    <ligand>
        <name>NAD(+)</name>
        <dbReference type="ChEBI" id="CHEBI:57540"/>
    </ligand>
</feature>
<dbReference type="GO" id="GO:0046872">
    <property type="term" value="F:metal ion binding"/>
    <property type="evidence" value="ECO:0007669"/>
    <property type="project" value="UniProtKB-UniRule"/>
</dbReference>
<dbReference type="InterPro" id="IPR002504">
    <property type="entry name" value="NADK"/>
</dbReference>
<dbReference type="PANTHER" id="PTHR20275">
    <property type="entry name" value="NAD KINASE"/>
    <property type="match status" value="1"/>
</dbReference>
<keyword evidence="3 9" id="KW-0547">Nucleotide-binding</keyword>
<dbReference type="HAMAP" id="MF_00361">
    <property type="entry name" value="NAD_kinase"/>
    <property type="match status" value="1"/>
</dbReference>
<evidence type="ECO:0000313" key="11">
    <source>
        <dbReference type="Proteomes" id="UP000218418"/>
    </source>
</evidence>
<keyword evidence="7 9" id="KW-0520">NAD</keyword>
<evidence type="ECO:0000256" key="9">
    <source>
        <dbReference type="HAMAP-Rule" id="MF_00361"/>
    </source>
</evidence>
<feature type="binding site" evidence="9">
    <location>
        <position position="269"/>
    </location>
    <ligand>
        <name>NAD(+)</name>
        <dbReference type="ChEBI" id="CHEBI:57540"/>
    </ligand>
</feature>
<feature type="binding site" evidence="9">
    <location>
        <begin position="96"/>
        <end position="97"/>
    </location>
    <ligand>
        <name>NAD(+)</name>
        <dbReference type="ChEBI" id="CHEBI:57540"/>
    </ligand>
</feature>
<feature type="active site" description="Proton acceptor" evidence="9">
    <location>
        <position position="96"/>
    </location>
</feature>
<comment type="function">
    <text evidence="9">Involved in the regulation of the intracellular balance of NAD and NADP, and is a key enzyme in the biosynthesis of NADP. Catalyzes specifically the phosphorylation on 2'-hydroxyl of the adenosine moiety of NAD to yield NADP.</text>
</comment>
<evidence type="ECO:0000256" key="8">
    <source>
        <dbReference type="ARBA" id="ARBA00047925"/>
    </source>
</evidence>
<organism evidence="10 11">
    <name type="scientific">Calothrix parasitica NIES-267</name>
    <dbReference type="NCBI Taxonomy" id="1973488"/>
    <lineage>
        <taxon>Bacteria</taxon>
        <taxon>Bacillati</taxon>
        <taxon>Cyanobacteriota</taxon>
        <taxon>Cyanophyceae</taxon>
        <taxon>Nostocales</taxon>
        <taxon>Calotrichaceae</taxon>
        <taxon>Calothrix</taxon>
    </lineage>
</organism>
<keyword evidence="2 9" id="KW-0808">Transferase</keyword>
<comment type="cofactor">
    <cofactor evidence="9">
        <name>a divalent metal cation</name>
        <dbReference type="ChEBI" id="CHEBI:60240"/>
    </cofactor>
</comment>
<dbReference type="GO" id="GO:0051287">
    <property type="term" value="F:NAD binding"/>
    <property type="evidence" value="ECO:0007669"/>
    <property type="project" value="UniProtKB-ARBA"/>
</dbReference>
<evidence type="ECO:0000256" key="6">
    <source>
        <dbReference type="ARBA" id="ARBA00022857"/>
    </source>
</evidence>
<comment type="subcellular location">
    <subcellularLocation>
        <location evidence="9">Cytoplasm</location>
    </subcellularLocation>
</comment>
<evidence type="ECO:0000256" key="4">
    <source>
        <dbReference type="ARBA" id="ARBA00022777"/>
    </source>
</evidence>
<keyword evidence="6 9" id="KW-0521">NADP</keyword>
<dbReference type="EC" id="2.7.1.23" evidence="9"/>
<evidence type="ECO:0000256" key="1">
    <source>
        <dbReference type="ARBA" id="ARBA00022490"/>
    </source>
</evidence>
<evidence type="ECO:0000256" key="2">
    <source>
        <dbReference type="ARBA" id="ARBA00022679"/>
    </source>
</evidence>
<gene>
    <name evidence="10" type="primary">ppnK</name>
    <name evidence="9" type="synonym">nadK</name>
    <name evidence="10" type="ORF">NIES267_15890</name>
</gene>
<dbReference type="Pfam" id="PF01513">
    <property type="entry name" value="NAD_kinase"/>
    <property type="match status" value="1"/>
</dbReference>
<sequence>MCNYELHKKRYLKFGYLSVPKVGIIYNDEKPIANSIAIELKQKFTEQSWDVCVASGIGGILGYSTPRSPVCHTPIEGLTPPGFDSSMEFVIVLGGDGTVLSASRQVAPCGIPMLTVNTGHMGFLTEAYINQLPKAIEQVMEGNYDIEERGMLAVKVFRKDAVFWEALCLNEMVLHREPLTSMCHFEIAIGGHAAVDIAADGIIVSTPTGSTAYSLSAGGPVVAPGVAVLALVPICPHSLASRALVFPDREPVNIHPVNATQLVMTVDGNAGCYILPEDRVYIEKSNYSARFIRLQSPEFFRILREKLGWGLPHIAKPSSVEIP</sequence>
<dbReference type="InterPro" id="IPR016064">
    <property type="entry name" value="NAD/diacylglycerol_kinase_sf"/>
</dbReference>
<dbReference type="InterPro" id="IPR017438">
    <property type="entry name" value="ATP-NAD_kinase_N"/>
</dbReference>
<feature type="binding site" evidence="9">
    <location>
        <begin position="170"/>
        <end position="171"/>
    </location>
    <ligand>
        <name>NAD(+)</name>
        <dbReference type="ChEBI" id="CHEBI:57540"/>
    </ligand>
</feature>
<comment type="caution">
    <text evidence="9">Lacks conserved residue(s) required for the propagation of feature annotation.</text>
</comment>
<accession>A0A1Z4LLJ1</accession>
<dbReference type="InterPro" id="IPR017437">
    <property type="entry name" value="ATP-NAD_kinase_PpnK-typ_C"/>
</dbReference>
<evidence type="ECO:0000256" key="3">
    <source>
        <dbReference type="ARBA" id="ARBA00022741"/>
    </source>
</evidence>
<dbReference type="GO" id="GO:0006741">
    <property type="term" value="P:NADP+ biosynthetic process"/>
    <property type="evidence" value="ECO:0007669"/>
    <property type="project" value="UniProtKB-UniRule"/>
</dbReference>
<keyword evidence="1 9" id="KW-0963">Cytoplasm</keyword>
<dbReference type="PANTHER" id="PTHR20275:SF13">
    <property type="entry name" value="NAD KINASE 2"/>
    <property type="match status" value="1"/>
</dbReference>
<dbReference type="GO" id="GO:0005737">
    <property type="term" value="C:cytoplasm"/>
    <property type="evidence" value="ECO:0007669"/>
    <property type="project" value="UniProtKB-SubCell"/>
</dbReference>
<dbReference type="EMBL" id="AP018227">
    <property type="protein sequence ID" value="BAY82111.1"/>
    <property type="molecule type" value="Genomic_DNA"/>
</dbReference>
<dbReference type="AlphaFoldDB" id="A0A1Z4LLJ1"/>